<dbReference type="GO" id="GO:0002376">
    <property type="term" value="P:immune system process"/>
    <property type="evidence" value="ECO:0007669"/>
    <property type="project" value="UniProtKB-KW"/>
</dbReference>
<dbReference type="InterPro" id="IPR003599">
    <property type="entry name" value="Ig_sub"/>
</dbReference>
<evidence type="ECO:0000256" key="2">
    <source>
        <dbReference type="ARBA" id="ARBA00022859"/>
    </source>
</evidence>
<keyword evidence="3" id="KW-0472">Membrane</keyword>
<evidence type="ECO:0000313" key="5">
    <source>
        <dbReference type="Ensembl" id="ENSAMXP00005003138.1"/>
    </source>
</evidence>
<feature type="domain" description="Ig-like" evidence="4">
    <location>
        <begin position="1"/>
        <end position="92"/>
    </location>
</feature>
<keyword evidence="3" id="KW-0812">Transmembrane</keyword>
<dbReference type="PANTHER" id="PTHR23268">
    <property type="entry name" value="T-CELL RECEPTOR BETA CHAIN"/>
    <property type="match status" value="1"/>
</dbReference>
<dbReference type="InterPro" id="IPR007110">
    <property type="entry name" value="Ig-like_dom"/>
</dbReference>
<dbReference type="Pfam" id="PF07686">
    <property type="entry name" value="V-set"/>
    <property type="match status" value="1"/>
</dbReference>
<evidence type="ECO:0000313" key="6">
    <source>
        <dbReference type="Proteomes" id="UP000694621"/>
    </source>
</evidence>
<keyword evidence="1" id="KW-0732">Signal</keyword>
<dbReference type="AlphaFoldDB" id="A0A8B9GTK2"/>
<dbReference type="InterPro" id="IPR013783">
    <property type="entry name" value="Ig-like_fold"/>
</dbReference>
<accession>A0A8B9GTK2</accession>
<reference evidence="5" key="1">
    <citation type="submission" date="2025-08" db="UniProtKB">
        <authorList>
            <consortium name="Ensembl"/>
        </authorList>
    </citation>
    <scope>IDENTIFICATION</scope>
</reference>
<proteinExistence type="predicted"/>
<keyword evidence="3" id="KW-1133">Transmembrane helix</keyword>
<dbReference type="Ensembl" id="ENSAMXT00005003591.1">
    <property type="protein sequence ID" value="ENSAMXP00005003138.1"/>
    <property type="gene ID" value="ENSAMXG00005001973.1"/>
</dbReference>
<dbReference type="CDD" id="cd00099">
    <property type="entry name" value="IgV"/>
    <property type="match status" value="1"/>
</dbReference>
<dbReference type="Gene3D" id="2.60.40.10">
    <property type="entry name" value="Immunoglobulins"/>
    <property type="match status" value="1"/>
</dbReference>
<evidence type="ECO:0000256" key="3">
    <source>
        <dbReference type="SAM" id="Phobius"/>
    </source>
</evidence>
<dbReference type="GO" id="GO:0007166">
    <property type="term" value="P:cell surface receptor signaling pathway"/>
    <property type="evidence" value="ECO:0007669"/>
    <property type="project" value="TreeGrafter"/>
</dbReference>
<dbReference type="SUPFAM" id="SSF48726">
    <property type="entry name" value="Immunoglobulin"/>
    <property type="match status" value="1"/>
</dbReference>
<keyword evidence="2" id="KW-0391">Immunity</keyword>
<dbReference type="Proteomes" id="UP000694621">
    <property type="component" value="Unplaced"/>
</dbReference>
<evidence type="ECO:0000256" key="1">
    <source>
        <dbReference type="ARBA" id="ARBA00022729"/>
    </source>
</evidence>
<evidence type="ECO:0000259" key="4">
    <source>
        <dbReference type="PROSITE" id="PS50835"/>
    </source>
</evidence>
<dbReference type="PROSITE" id="PS50835">
    <property type="entry name" value="IG_LIKE"/>
    <property type="match status" value="1"/>
</dbReference>
<name>A0A8B9GTK2_ASTMX</name>
<organism evidence="5 6">
    <name type="scientific">Astyanax mexicanus</name>
    <name type="common">Blind cave fish</name>
    <name type="synonym">Astyanax fasciatus mexicanus</name>
    <dbReference type="NCBI Taxonomy" id="7994"/>
    <lineage>
        <taxon>Eukaryota</taxon>
        <taxon>Metazoa</taxon>
        <taxon>Chordata</taxon>
        <taxon>Craniata</taxon>
        <taxon>Vertebrata</taxon>
        <taxon>Euteleostomi</taxon>
        <taxon>Actinopterygii</taxon>
        <taxon>Neopterygii</taxon>
        <taxon>Teleostei</taxon>
        <taxon>Ostariophysi</taxon>
        <taxon>Characiformes</taxon>
        <taxon>Characoidei</taxon>
        <taxon>Acestrorhamphidae</taxon>
        <taxon>Acestrorhamphinae</taxon>
        <taxon>Astyanax</taxon>
    </lineage>
</organism>
<sequence>MALYQQESLVIVEHGESITLQCTVGKKSSDLFLWYKERLGHAPQQVGMVGSYSDPIIFPPFHHSGFKIERTENTISLTILRATKEDEGMYFCGLSLVNVITFYNGMFLAVSGN</sequence>
<feature type="transmembrane region" description="Helical" evidence="3">
    <location>
        <begin position="89"/>
        <end position="110"/>
    </location>
</feature>
<dbReference type="InterPro" id="IPR013106">
    <property type="entry name" value="Ig_V-set"/>
</dbReference>
<dbReference type="InterPro" id="IPR036179">
    <property type="entry name" value="Ig-like_dom_sf"/>
</dbReference>
<dbReference type="GO" id="GO:0005886">
    <property type="term" value="C:plasma membrane"/>
    <property type="evidence" value="ECO:0007669"/>
    <property type="project" value="TreeGrafter"/>
</dbReference>
<protein>
    <recommendedName>
        <fullName evidence="4">Ig-like domain-containing protein</fullName>
    </recommendedName>
</protein>
<dbReference type="SMART" id="SM00409">
    <property type="entry name" value="IG"/>
    <property type="match status" value="1"/>
</dbReference>
<dbReference type="SMART" id="SM00406">
    <property type="entry name" value="IGv"/>
    <property type="match status" value="1"/>
</dbReference>
<dbReference type="InterPro" id="IPR050413">
    <property type="entry name" value="TCR_beta_variable"/>
</dbReference>